<dbReference type="RefSeq" id="WP_063274578.1">
    <property type="nucleotide sequence ID" value="NZ_LQMT02000034.1"/>
</dbReference>
<sequence>MTTMPSWRSLGPDPGGPIVLAVDYAATGRPEAAFGDLAVGHPVWETVQPPLGAEDGFDLADYVDGWVAEIPDRPVEAVLGYCAGAAFAGELAARLSERDGRAVPLLLFDPESPTPLTMYYQYRKVVESLAAVLGAERTAAAVADGDRAMAEADGVEQVGAALVRIFVGAARAACAEAGLEDEYVDELTGTYRSFVRYLTAASQADHRKRWAGAYVFSSATPTSGLNPLDPVARAELTDRELRFDVEHADLLRTTAVADAATEVLAKGRVAR</sequence>
<name>A0A1W2LL55_9PSEU</name>
<dbReference type="SUPFAM" id="SSF53474">
    <property type="entry name" value="alpha/beta-Hydrolases"/>
    <property type="match status" value="1"/>
</dbReference>
<dbReference type="OrthoDB" id="3601157at2"/>
<protein>
    <recommendedName>
        <fullName evidence="3">Thioesterase domain-containing protein</fullName>
    </recommendedName>
</protein>
<reference evidence="1 2" key="1">
    <citation type="submission" date="2016-12" db="EMBL/GenBank/DDBJ databases">
        <title>Amycolatopsis keratiniphila subsp. keratiniphila genome sequencing and assembly.</title>
        <authorList>
            <person name="Mayilraj S."/>
            <person name="Kaur N."/>
        </authorList>
    </citation>
    <scope>NUCLEOTIDE SEQUENCE [LARGE SCALE GENOMIC DNA]</scope>
    <source>
        <strain evidence="1 2">DSM 44409</strain>
    </source>
</reference>
<dbReference type="ESTHER" id="9pseu-a0a1h2h606">
    <property type="family name" value="Dieckmann_Cyclase"/>
</dbReference>
<comment type="caution">
    <text evidence="1">The sequence shown here is derived from an EMBL/GenBank/DDBJ whole genome shotgun (WGS) entry which is preliminary data.</text>
</comment>
<proteinExistence type="predicted"/>
<evidence type="ECO:0008006" key="3">
    <source>
        <dbReference type="Google" id="ProtNLM"/>
    </source>
</evidence>
<evidence type="ECO:0000313" key="2">
    <source>
        <dbReference type="Proteomes" id="UP000076660"/>
    </source>
</evidence>
<dbReference type="Gene3D" id="3.40.50.1820">
    <property type="entry name" value="alpha/beta hydrolase"/>
    <property type="match status" value="1"/>
</dbReference>
<dbReference type="InterPro" id="IPR029058">
    <property type="entry name" value="AB_hydrolase_fold"/>
</dbReference>
<gene>
    <name evidence="1" type="ORF">AVR91_0232445</name>
</gene>
<dbReference type="Proteomes" id="UP000076660">
    <property type="component" value="Unassembled WGS sequence"/>
</dbReference>
<dbReference type="EMBL" id="LQMT02000034">
    <property type="protein sequence ID" value="ONF63643.1"/>
    <property type="molecule type" value="Genomic_DNA"/>
</dbReference>
<accession>A0A1W2LL55</accession>
<evidence type="ECO:0000313" key="1">
    <source>
        <dbReference type="EMBL" id="ONF63643.1"/>
    </source>
</evidence>
<organism evidence="1 2">
    <name type="scientific">Amycolatopsis keratiniphila subsp. keratiniphila</name>
    <dbReference type="NCBI Taxonomy" id="227715"/>
    <lineage>
        <taxon>Bacteria</taxon>
        <taxon>Bacillati</taxon>
        <taxon>Actinomycetota</taxon>
        <taxon>Actinomycetes</taxon>
        <taxon>Pseudonocardiales</taxon>
        <taxon>Pseudonocardiaceae</taxon>
        <taxon>Amycolatopsis</taxon>
        <taxon>Amycolatopsis japonica group</taxon>
    </lineage>
</organism>
<dbReference type="AlphaFoldDB" id="A0A1W2LL55"/>